<organism evidence="2 3">
    <name type="scientific">Nonomuraea antimicrobica</name>
    <dbReference type="NCBI Taxonomy" id="561173"/>
    <lineage>
        <taxon>Bacteria</taxon>
        <taxon>Bacillati</taxon>
        <taxon>Actinomycetota</taxon>
        <taxon>Actinomycetes</taxon>
        <taxon>Streptosporangiales</taxon>
        <taxon>Streptosporangiaceae</taxon>
        <taxon>Nonomuraea</taxon>
    </lineage>
</organism>
<reference evidence="3" key="1">
    <citation type="journal article" date="2019" name="Int. J. Syst. Evol. Microbiol.">
        <title>The Global Catalogue of Microorganisms (GCM) 10K type strain sequencing project: providing services to taxonomists for standard genome sequencing and annotation.</title>
        <authorList>
            <consortium name="The Broad Institute Genomics Platform"/>
            <consortium name="The Broad Institute Genome Sequencing Center for Infectious Disease"/>
            <person name="Wu L."/>
            <person name="Ma J."/>
        </authorList>
    </citation>
    <scope>NUCLEOTIDE SEQUENCE [LARGE SCALE GENOMIC DNA]</scope>
    <source>
        <strain evidence="3">JCM 16904</strain>
    </source>
</reference>
<dbReference type="Pfam" id="PF12728">
    <property type="entry name" value="HTH_17"/>
    <property type="match status" value="1"/>
</dbReference>
<protein>
    <recommendedName>
        <fullName evidence="1">Helix-turn-helix domain-containing protein</fullName>
    </recommendedName>
</protein>
<name>A0ABP7C118_9ACTN</name>
<evidence type="ECO:0000313" key="2">
    <source>
        <dbReference type="EMBL" id="GAA3673185.1"/>
    </source>
</evidence>
<keyword evidence="3" id="KW-1185">Reference proteome</keyword>
<comment type="caution">
    <text evidence="2">The sequence shown here is derived from an EMBL/GenBank/DDBJ whole genome shotgun (WGS) entry which is preliminary data.</text>
</comment>
<sequence>MTGTPLTFAEIFGLPLAVDLRTAARALGIHPETAYRLIRIGRFPCPVVRVGNRYRVPTAFLLDTLGVDQVPVYAEDLETGVRYAAREMEEPG</sequence>
<proteinExistence type="predicted"/>
<dbReference type="RefSeq" id="WP_344880300.1">
    <property type="nucleotide sequence ID" value="NZ_BAAAZP010000081.1"/>
</dbReference>
<gene>
    <name evidence="2" type="ORF">GCM10022224_041810</name>
</gene>
<accession>A0ABP7C118</accession>
<dbReference type="InterPro" id="IPR041657">
    <property type="entry name" value="HTH_17"/>
</dbReference>
<evidence type="ECO:0000313" key="3">
    <source>
        <dbReference type="Proteomes" id="UP001500902"/>
    </source>
</evidence>
<evidence type="ECO:0000259" key="1">
    <source>
        <dbReference type="Pfam" id="PF12728"/>
    </source>
</evidence>
<feature type="domain" description="Helix-turn-helix" evidence="1">
    <location>
        <begin position="22"/>
        <end position="58"/>
    </location>
</feature>
<dbReference type="EMBL" id="BAAAZP010000081">
    <property type="protein sequence ID" value="GAA3673185.1"/>
    <property type="molecule type" value="Genomic_DNA"/>
</dbReference>
<dbReference type="Proteomes" id="UP001500902">
    <property type="component" value="Unassembled WGS sequence"/>
</dbReference>